<evidence type="ECO:0000313" key="5">
    <source>
        <dbReference type="EMBL" id="KRR24709.1"/>
    </source>
</evidence>
<dbReference type="InterPro" id="IPR028082">
    <property type="entry name" value="Peripla_BP_I"/>
</dbReference>
<organism evidence="5 6">
    <name type="scientific">Bradyrhizobium lablabi</name>
    <dbReference type="NCBI Taxonomy" id="722472"/>
    <lineage>
        <taxon>Bacteria</taxon>
        <taxon>Pseudomonadati</taxon>
        <taxon>Pseudomonadota</taxon>
        <taxon>Alphaproteobacteria</taxon>
        <taxon>Hyphomicrobiales</taxon>
        <taxon>Nitrobacteraceae</taxon>
        <taxon>Bradyrhizobium</taxon>
    </lineage>
</organism>
<feature type="chain" id="PRO_5006444918" evidence="3">
    <location>
        <begin position="28"/>
        <end position="409"/>
    </location>
</feature>
<dbReference type="Gene3D" id="3.40.50.2300">
    <property type="match status" value="2"/>
</dbReference>
<comment type="caution">
    <text evidence="5">The sequence shown here is derived from an EMBL/GenBank/DDBJ whole genome shotgun (WGS) entry which is preliminary data.</text>
</comment>
<dbReference type="SUPFAM" id="SSF53822">
    <property type="entry name" value="Periplasmic binding protein-like I"/>
    <property type="match status" value="1"/>
</dbReference>
<sequence>MLAINLRLGAFSAALALLAATSSGALAQKKYDTGATDTEIKIGNIMPYSGPASAYGVIGKTEEAYFRKINAEGGINGRKINFVSYDDAYSPPKTVEQVRKLVESDEVLLVFNSLGTPPNTAIQKYLNSKKVPQLFVATGATKWNDPKDFPWTMGWQPNYQSESQIYAKYILKNNPNAKIAVLYQNDDYGKDYLKGFKDGLGTKAASMIVIEESYEVSEPTIDSHIVKMKATGADVFFNITTPKFAAQAIKKNAEVGWKPLHFLNNVSGSIGSVMKPAGFENGQDIISSQYFKDPTDAQWKNDAAMKAWNEFLDKYYPEANRADASVMYAYIVAQGLVHVLKACGDDLTRANVMKQAASIKDLEVGGLLPGVKVNTSATDFAPLSQLQLIRFKGETWERFGEILSGDVGG</sequence>
<dbReference type="RefSeq" id="WP_057858292.1">
    <property type="nucleotide sequence ID" value="NZ_LLYB01000060.1"/>
</dbReference>
<evidence type="ECO:0000256" key="3">
    <source>
        <dbReference type="SAM" id="SignalP"/>
    </source>
</evidence>
<proteinExistence type="inferred from homology"/>
<accession>A0A0R3N3Y8</accession>
<evidence type="ECO:0000256" key="1">
    <source>
        <dbReference type="ARBA" id="ARBA00010062"/>
    </source>
</evidence>
<evidence type="ECO:0000313" key="6">
    <source>
        <dbReference type="Proteomes" id="UP000051660"/>
    </source>
</evidence>
<dbReference type="PANTHER" id="PTHR47235:SF1">
    <property type="entry name" value="BLR6548 PROTEIN"/>
    <property type="match status" value="1"/>
</dbReference>
<dbReference type="OrthoDB" id="9770729at2"/>
<dbReference type="Pfam" id="PF13458">
    <property type="entry name" value="Peripla_BP_6"/>
    <property type="match status" value="1"/>
</dbReference>
<dbReference type="EMBL" id="LLYB01000060">
    <property type="protein sequence ID" value="KRR24709.1"/>
    <property type="molecule type" value="Genomic_DNA"/>
</dbReference>
<dbReference type="Proteomes" id="UP000051660">
    <property type="component" value="Unassembled WGS sequence"/>
</dbReference>
<dbReference type="STRING" id="722472.SAMN05444321_1579"/>
<reference evidence="5 6" key="1">
    <citation type="submission" date="2014-03" db="EMBL/GenBank/DDBJ databases">
        <title>Bradyrhizobium valentinum sp. nov., isolated from effective nodules of Lupinus mariae-josephae, a lupine endemic of basic-lime soils in Eastern Spain.</title>
        <authorList>
            <person name="Duran D."/>
            <person name="Rey L."/>
            <person name="Navarro A."/>
            <person name="Busquets A."/>
            <person name="Imperial J."/>
            <person name="Ruiz-Argueso T."/>
        </authorList>
    </citation>
    <scope>NUCLEOTIDE SEQUENCE [LARGE SCALE GENOMIC DNA]</scope>
    <source>
        <strain evidence="5 6">CCBAU 23086</strain>
    </source>
</reference>
<dbReference type="InterPro" id="IPR028081">
    <property type="entry name" value="Leu-bd"/>
</dbReference>
<keyword evidence="2 3" id="KW-0732">Signal</keyword>
<comment type="similarity">
    <text evidence="1">Belongs to the leucine-binding protein family.</text>
</comment>
<protein>
    <submittedName>
        <fullName evidence="5">Branched-chain amino acid ABC transporter substrate-binding protein</fullName>
    </submittedName>
</protein>
<dbReference type="CDD" id="cd06343">
    <property type="entry name" value="PBP1_ABC_ligand_binding-like"/>
    <property type="match status" value="1"/>
</dbReference>
<feature type="domain" description="Leucine-binding protein" evidence="4">
    <location>
        <begin position="39"/>
        <end position="392"/>
    </location>
</feature>
<evidence type="ECO:0000259" key="4">
    <source>
        <dbReference type="Pfam" id="PF13458"/>
    </source>
</evidence>
<dbReference type="AlphaFoldDB" id="A0A0R3N3Y8"/>
<feature type="signal peptide" evidence="3">
    <location>
        <begin position="1"/>
        <end position="27"/>
    </location>
</feature>
<gene>
    <name evidence="5" type="ORF">CQ14_04995</name>
</gene>
<evidence type="ECO:0000256" key="2">
    <source>
        <dbReference type="ARBA" id="ARBA00022729"/>
    </source>
</evidence>
<name>A0A0R3N3Y8_9BRAD</name>
<dbReference type="PANTHER" id="PTHR47235">
    <property type="entry name" value="BLR6548 PROTEIN"/>
    <property type="match status" value="1"/>
</dbReference>